<evidence type="ECO:0000256" key="1">
    <source>
        <dbReference type="ARBA" id="ARBA00022553"/>
    </source>
</evidence>
<dbReference type="RefSeq" id="WP_194116850.1">
    <property type="nucleotide sequence ID" value="NZ_JADFUA010000008.1"/>
</dbReference>
<protein>
    <submittedName>
        <fullName evidence="4">Response regulator transcription factor</fullName>
    </submittedName>
</protein>
<comment type="caution">
    <text evidence="4">The sequence shown here is derived from an EMBL/GenBank/DDBJ whole genome shotgun (WGS) entry which is preliminary data.</text>
</comment>
<evidence type="ECO:0000256" key="2">
    <source>
        <dbReference type="PROSITE-ProRule" id="PRU00169"/>
    </source>
</evidence>
<accession>A0A8J7G1M8</accession>
<comment type="caution">
    <text evidence="2">Lacks conserved residue(s) required for the propagation of feature annotation.</text>
</comment>
<keyword evidence="1" id="KW-0597">Phosphoprotein</keyword>
<proteinExistence type="predicted"/>
<dbReference type="InterPro" id="IPR001789">
    <property type="entry name" value="Sig_transdc_resp-reg_receiver"/>
</dbReference>
<evidence type="ECO:0000259" key="3">
    <source>
        <dbReference type="PROSITE" id="PS50110"/>
    </source>
</evidence>
<dbReference type="PANTHER" id="PTHR44591:SF3">
    <property type="entry name" value="RESPONSE REGULATORY DOMAIN-CONTAINING PROTEIN"/>
    <property type="match status" value="1"/>
</dbReference>
<dbReference type="AlphaFoldDB" id="A0A8J7G1M8"/>
<feature type="domain" description="Response regulatory" evidence="3">
    <location>
        <begin position="4"/>
        <end position="120"/>
    </location>
</feature>
<dbReference type="SUPFAM" id="SSF52172">
    <property type="entry name" value="CheY-like"/>
    <property type="match status" value="1"/>
</dbReference>
<name>A0A8J7G1M8_9NEIS</name>
<dbReference type="Pfam" id="PF00072">
    <property type="entry name" value="Response_reg"/>
    <property type="match status" value="1"/>
</dbReference>
<evidence type="ECO:0000313" key="4">
    <source>
        <dbReference type="EMBL" id="MBE9610325.1"/>
    </source>
</evidence>
<sequence>MNQRILIVDDVAATAARLAESLAGLGEVVVASKATDALQRLDAAAYSVVMLSAGLAGTDCFALCRAIRKAHSQTRILFVDGVNGQTSGQARMDAYMAGADDFLESAAHLEEVQRKVELLLYVLDNAERLQHSLEEANSVAMLAITNTSELGGVIDFIKRAMSCEDIETLLKALLSALSGRFSLKGSAQIRLGCEQKTLNTDGRSSPLEAEMLASQAQDARRIFQYGHRLIINYPAVTLLVKELPDDDEYVGRLRDHLAIMAEAADHRVHGIQVEAQNRQKSIMIQQSLRHIRDVIGMLEQNYKQQQSSTLQLFDQMRFNLDPLLTSLGLTDHQEIGILRLIEGTAEDASALYEAGLMLDQHFDGILAELSTLVASEVPAEKPQAMTEDDSILLF</sequence>
<reference evidence="4 5" key="1">
    <citation type="submission" date="2020-10" db="EMBL/GenBank/DDBJ databases">
        <title>The genome sequence of Chitinilyticum litopenaei 4Y14.</title>
        <authorList>
            <person name="Liu Y."/>
        </authorList>
    </citation>
    <scope>NUCLEOTIDE SEQUENCE [LARGE SCALE GENOMIC DNA]</scope>
    <source>
        <strain evidence="4 5">4Y14</strain>
    </source>
</reference>
<dbReference type="EMBL" id="JADFUA010000008">
    <property type="protein sequence ID" value="MBE9610325.1"/>
    <property type="molecule type" value="Genomic_DNA"/>
</dbReference>
<dbReference type="SMART" id="SM00448">
    <property type="entry name" value="REC"/>
    <property type="match status" value="1"/>
</dbReference>
<dbReference type="Gene3D" id="3.40.50.2300">
    <property type="match status" value="1"/>
</dbReference>
<gene>
    <name evidence="4" type="ORF">INR99_13320</name>
</gene>
<dbReference type="InterPro" id="IPR050595">
    <property type="entry name" value="Bact_response_regulator"/>
</dbReference>
<dbReference type="PANTHER" id="PTHR44591">
    <property type="entry name" value="STRESS RESPONSE REGULATOR PROTEIN 1"/>
    <property type="match status" value="1"/>
</dbReference>
<evidence type="ECO:0000313" key="5">
    <source>
        <dbReference type="Proteomes" id="UP000604481"/>
    </source>
</evidence>
<dbReference type="Proteomes" id="UP000604481">
    <property type="component" value="Unassembled WGS sequence"/>
</dbReference>
<dbReference type="GO" id="GO:0000160">
    <property type="term" value="P:phosphorelay signal transduction system"/>
    <property type="evidence" value="ECO:0007669"/>
    <property type="project" value="InterPro"/>
</dbReference>
<dbReference type="PROSITE" id="PS50110">
    <property type="entry name" value="RESPONSE_REGULATORY"/>
    <property type="match status" value="1"/>
</dbReference>
<organism evidence="4 5">
    <name type="scientific">Chitinilyticum piscinae</name>
    <dbReference type="NCBI Taxonomy" id="2866724"/>
    <lineage>
        <taxon>Bacteria</taxon>
        <taxon>Pseudomonadati</taxon>
        <taxon>Pseudomonadota</taxon>
        <taxon>Betaproteobacteria</taxon>
        <taxon>Neisseriales</taxon>
        <taxon>Chitinibacteraceae</taxon>
        <taxon>Chitinilyticum</taxon>
    </lineage>
</organism>
<dbReference type="InterPro" id="IPR011006">
    <property type="entry name" value="CheY-like_superfamily"/>
</dbReference>
<keyword evidence="5" id="KW-1185">Reference proteome</keyword>